<dbReference type="InterPro" id="IPR050204">
    <property type="entry name" value="AraC_XylS_family_regulators"/>
</dbReference>
<keyword evidence="3" id="KW-0804">Transcription</keyword>
<protein>
    <submittedName>
        <fullName evidence="5">AraC-like DNA-binding protein</fullName>
    </submittedName>
</protein>
<comment type="caution">
    <text evidence="5">The sequence shown here is derived from an EMBL/GenBank/DDBJ whole genome shotgun (WGS) entry which is preliminary data.</text>
</comment>
<proteinExistence type="predicted"/>
<dbReference type="PROSITE" id="PS01124">
    <property type="entry name" value="HTH_ARAC_FAMILY_2"/>
    <property type="match status" value="1"/>
</dbReference>
<gene>
    <name evidence="5" type="ORF">E9232_002789</name>
</gene>
<dbReference type="RefSeq" id="WP_309794739.1">
    <property type="nucleotide sequence ID" value="NZ_JAVDPW010000004.1"/>
</dbReference>
<name>A0ABU1JNS6_9PROT</name>
<dbReference type="InterPro" id="IPR046532">
    <property type="entry name" value="DUF6597"/>
</dbReference>
<keyword evidence="6" id="KW-1185">Reference proteome</keyword>
<feature type="domain" description="HTH araC/xylS-type" evidence="4">
    <location>
        <begin position="174"/>
        <end position="255"/>
    </location>
</feature>
<accession>A0ABU1JNS6</accession>
<evidence type="ECO:0000259" key="4">
    <source>
        <dbReference type="PROSITE" id="PS01124"/>
    </source>
</evidence>
<dbReference type="Pfam" id="PF12833">
    <property type="entry name" value="HTH_18"/>
    <property type="match status" value="1"/>
</dbReference>
<dbReference type="PANTHER" id="PTHR46796">
    <property type="entry name" value="HTH-TYPE TRANSCRIPTIONAL ACTIVATOR RHAS-RELATED"/>
    <property type="match status" value="1"/>
</dbReference>
<dbReference type="InterPro" id="IPR018060">
    <property type="entry name" value="HTH_AraC"/>
</dbReference>
<dbReference type="Pfam" id="PF20240">
    <property type="entry name" value="DUF6597"/>
    <property type="match status" value="1"/>
</dbReference>
<dbReference type="Proteomes" id="UP001262410">
    <property type="component" value="Unassembled WGS sequence"/>
</dbReference>
<keyword evidence="1" id="KW-0805">Transcription regulation</keyword>
<evidence type="ECO:0000256" key="1">
    <source>
        <dbReference type="ARBA" id="ARBA00023015"/>
    </source>
</evidence>
<evidence type="ECO:0000313" key="5">
    <source>
        <dbReference type="EMBL" id="MDR6290268.1"/>
    </source>
</evidence>
<dbReference type="PANTHER" id="PTHR46796:SF15">
    <property type="entry name" value="BLL1074 PROTEIN"/>
    <property type="match status" value="1"/>
</dbReference>
<dbReference type="EMBL" id="JAVDPW010000004">
    <property type="protein sequence ID" value="MDR6290268.1"/>
    <property type="molecule type" value="Genomic_DNA"/>
</dbReference>
<dbReference type="Gene3D" id="1.10.10.60">
    <property type="entry name" value="Homeodomain-like"/>
    <property type="match status" value="1"/>
</dbReference>
<dbReference type="SMART" id="SM00342">
    <property type="entry name" value="HTH_ARAC"/>
    <property type="match status" value="1"/>
</dbReference>
<evidence type="ECO:0000313" key="6">
    <source>
        <dbReference type="Proteomes" id="UP001262410"/>
    </source>
</evidence>
<keyword evidence="2" id="KW-0238">DNA-binding</keyword>
<reference evidence="5 6" key="1">
    <citation type="submission" date="2023-07" db="EMBL/GenBank/DDBJ databases">
        <title>Sorghum-associated microbial communities from plants grown in Nebraska, USA.</title>
        <authorList>
            <person name="Schachtman D."/>
        </authorList>
    </citation>
    <scope>NUCLEOTIDE SEQUENCE [LARGE SCALE GENOMIC DNA]</scope>
    <source>
        <strain evidence="5 6">584</strain>
    </source>
</reference>
<evidence type="ECO:0000256" key="3">
    <source>
        <dbReference type="ARBA" id="ARBA00023163"/>
    </source>
</evidence>
<sequence length="267" mass="28211">MPQDDGILALAKHAGTYREARPAPALADHVLCRWTHAAPDRAGPVVVVPDGCVDLIWADGQLIVAGPDVTAAMPMLPPGETLVGLRFRPGAAHRWLGLPMSEIVGQQVDLQALRRPWAADLVARIGDAATVTERAARLEDGLARLAPAVGPPAPEMALAFRLLGQGDEAAGRGVGALLDRLEISERALRRRCHEAFGYGPKTLDRILRFQRFLALARGGEGLSALAAAAGYADQAHLTREARRLSGLTPAMILAHVSAGPTAARRAA</sequence>
<evidence type="ECO:0000256" key="2">
    <source>
        <dbReference type="ARBA" id="ARBA00023125"/>
    </source>
</evidence>
<organism evidence="5 6">
    <name type="scientific">Inquilinus ginsengisoli</name>
    <dbReference type="NCBI Taxonomy" id="363840"/>
    <lineage>
        <taxon>Bacteria</taxon>
        <taxon>Pseudomonadati</taxon>
        <taxon>Pseudomonadota</taxon>
        <taxon>Alphaproteobacteria</taxon>
        <taxon>Rhodospirillales</taxon>
        <taxon>Rhodospirillaceae</taxon>
        <taxon>Inquilinus</taxon>
    </lineage>
</organism>